<gene>
    <name evidence="1" type="ORF">B4082_2282</name>
</gene>
<dbReference type="EMBL" id="LJKA01000036">
    <property type="protein sequence ID" value="KZD36465.1"/>
    <property type="molecule type" value="Genomic_DNA"/>
</dbReference>
<name>A0A164FRU8_BACCE</name>
<dbReference type="PATRIC" id="fig|1396.539.peg.3417"/>
<dbReference type="Proteomes" id="UP000076501">
    <property type="component" value="Unassembled WGS sequence"/>
</dbReference>
<evidence type="ECO:0000313" key="1">
    <source>
        <dbReference type="EMBL" id="KZD36465.1"/>
    </source>
</evidence>
<dbReference type="RefSeq" id="WP_063222550.1">
    <property type="nucleotide sequence ID" value="NZ_JBAWLH010000023.1"/>
</dbReference>
<sequence>MGRYPLIAIQKENEDKENVIYSFGPDTESCMLNPELYSRWNFKVAKNATNRVEAFILLDDMPEKHISLLYKCIHKIYAHIEENGGIENMNNIDFPEYFEFIV</sequence>
<comment type="caution">
    <text evidence="1">The sequence shown here is derived from an EMBL/GenBank/DDBJ whole genome shotgun (WGS) entry which is preliminary data.</text>
</comment>
<evidence type="ECO:0000313" key="2">
    <source>
        <dbReference type="Proteomes" id="UP000076501"/>
    </source>
</evidence>
<dbReference type="AlphaFoldDB" id="A0A164FRU8"/>
<proteinExistence type="predicted"/>
<protein>
    <submittedName>
        <fullName evidence="1">Uncharacterized protein</fullName>
    </submittedName>
</protein>
<reference evidence="1 2" key="1">
    <citation type="submission" date="2015-09" db="EMBL/GenBank/DDBJ databases">
        <title>Bacillus cereus food isolates.</title>
        <authorList>
            <person name="Boekhorst J."/>
        </authorList>
    </citation>
    <scope>NUCLEOTIDE SEQUENCE [LARGE SCALE GENOMIC DNA]</scope>
    <source>
        <strain evidence="1 2">B4082</strain>
    </source>
</reference>
<organism evidence="1 2">
    <name type="scientific">Bacillus cereus</name>
    <dbReference type="NCBI Taxonomy" id="1396"/>
    <lineage>
        <taxon>Bacteria</taxon>
        <taxon>Bacillati</taxon>
        <taxon>Bacillota</taxon>
        <taxon>Bacilli</taxon>
        <taxon>Bacillales</taxon>
        <taxon>Bacillaceae</taxon>
        <taxon>Bacillus</taxon>
        <taxon>Bacillus cereus group</taxon>
    </lineage>
</organism>
<accession>A0A164FRU8</accession>